<dbReference type="SUPFAM" id="SSF55729">
    <property type="entry name" value="Acyl-CoA N-acyltransferases (Nat)"/>
    <property type="match status" value="1"/>
</dbReference>
<dbReference type="PROSITE" id="PS51186">
    <property type="entry name" value="GNAT"/>
    <property type="match status" value="1"/>
</dbReference>
<reference evidence="2" key="1">
    <citation type="submission" date="2020-04" db="EMBL/GenBank/DDBJ databases">
        <authorList>
            <person name="Zhang T."/>
        </authorList>
    </citation>
    <scope>NUCLEOTIDE SEQUENCE</scope>
    <source>
        <strain evidence="2">HKST-UBA14</strain>
    </source>
</reference>
<organism evidence="2 3">
    <name type="scientific">Candidatus Dojkabacteria bacterium</name>
    <dbReference type="NCBI Taxonomy" id="2099670"/>
    <lineage>
        <taxon>Bacteria</taxon>
        <taxon>Candidatus Dojkabacteria</taxon>
    </lineage>
</organism>
<comment type="caution">
    <text evidence="2">The sequence shown here is derived from an EMBL/GenBank/DDBJ whole genome shotgun (WGS) entry which is preliminary data.</text>
</comment>
<dbReference type="AlphaFoldDB" id="A0A955L4Z3"/>
<dbReference type="Pfam" id="PF13527">
    <property type="entry name" value="Acetyltransf_9"/>
    <property type="match status" value="1"/>
</dbReference>
<dbReference type="GO" id="GO:0034069">
    <property type="term" value="F:aminoglycoside N-acetyltransferase activity"/>
    <property type="evidence" value="ECO:0007669"/>
    <property type="project" value="TreeGrafter"/>
</dbReference>
<accession>A0A955L4Z3</accession>
<reference evidence="2" key="2">
    <citation type="journal article" date="2021" name="Microbiome">
        <title>Successional dynamics and alternative stable states in a saline activated sludge microbial community over 9 years.</title>
        <authorList>
            <person name="Wang Y."/>
            <person name="Ye J."/>
            <person name="Ju F."/>
            <person name="Liu L."/>
            <person name="Boyd J.A."/>
            <person name="Deng Y."/>
            <person name="Parks D.H."/>
            <person name="Jiang X."/>
            <person name="Yin X."/>
            <person name="Woodcroft B.J."/>
            <person name="Tyson G.W."/>
            <person name="Hugenholtz P."/>
            <person name="Polz M.F."/>
            <person name="Zhang T."/>
        </authorList>
    </citation>
    <scope>NUCLEOTIDE SEQUENCE</scope>
    <source>
        <strain evidence="2">HKST-UBA14</strain>
    </source>
</reference>
<dbReference type="InterPro" id="IPR000182">
    <property type="entry name" value="GNAT_dom"/>
</dbReference>
<dbReference type="PANTHER" id="PTHR37817:SF1">
    <property type="entry name" value="N-ACETYLTRANSFERASE EIS"/>
    <property type="match status" value="1"/>
</dbReference>
<keyword evidence="2" id="KW-0012">Acyltransferase</keyword>
<gene>
    <name evidence="2" type="ORF">KC909_01415</name>
</gene>
<dbReference type="GO" id="GO:0030649">
    <property type="term" value="P:aminoglycoside antibiotic catabolic process"/>
    <property type="evidence" value="ECO:0007669"/>
    <property type="project" value="TreeGrafter"/>
</dbReference>
<proteinExistence type="predicted"/>
<protein>
    <submittedName>
        <fullName evidence="2">GNAT family N-acetyltransferase</fullName>
        <ecNumber evidence="2">2.3.1.-</ecNumber>
    </submittedName>
</protein>
<dbReference type="Proteomes" id="UP000783287">
    <property type="component" value="Unassembled WGS sequence"/>
</dbReference>
<evidence type="ECO:0000259" key="1">
    <source>
        <dbReference type="PROSITE" id="PS51186"/>
    </source>
</evidence>
<name>A0A955L4Z3_9BACT</name>
<dbReference type="EC" id="2.3.1.-" evidence="2"/>
<dbReference type="CDD" id="cd04301">
    <property type="entry name" value="NAT_SF"/>
    <property type="match status" value="1"/>
</dbReference>
<sequence>MEIKIYPENSDELKSLLVSFKIDNDDCLSDLDPIDIEDRYYDKCFAIVAAIIDEQMVGRIKLYQRELKYNDQSLIMGGIGGVRVKPEFRRKGIAGEMMHRAMQELEAVGCDFVFLSAAQEIMGDFYKRFGFSPLQEKYKLKGKSGKLYLEDGGMIASISNESVVEDILNSKDSFYIGESTY</sequence>
<evidence type="ECO:0000313" key="2">
    <source>
        <dbReference type="EMBL" id="MCA9383000.1"/>
    </source>
</evidence>
<dbReference type="InterPro" id="IPR051554">
    <property type="entry name" value="Acetyltransferase_Eis"/>
</dbReference>
<keyword evidence="2" id="KW-0808">Transferase</keyword>
<dbReference type="Gene3D" id="3.40.630.30">
    <property type="match status" value="1"/>
</dbReference>
<dbReference type="PANTHER" id="PTHR37817">
    <property type="entry name" value="N-ACETYLTRANSFERASE EIS"/>
    <property type="match status" value="1"/>
</dbReference>
<dbReference type="InterPro" id="IPR016181">
    <property type="entry name" value="Acyl_CoA_acyltransferase"/>
</dbReference>
<feature type="domain" description="N-acetyltransferase" evidence="1">
    <location>
        <begin position="3"/>
        <end position="150"/>
    </location>
</feature>
<dbReference type="EMBL" id="JAGQLK010000019">
    <property type="protein sequence ID" value="MCA9383000.1"/>
    <property type="molecule type" value="Genomic_DNA"/>
</dbReference>
<evidence type="ECO:0000313" key="3">
    <source>
        <dbReference type="Proteomes" id="UP000783287"/>
    </source>
</evidence>